<organism evidence="1 2">
    <name type="scientific">Cyclostephanos tholiformis</name>
    <dbReference type="NCBI Taxonomy" id="382380"/>
    <lineage>
        <taxon>Eukaryota</taxon>
        <taxon>Sar</taxon>
        <taxon>Stramenopiles</taxon>
        <taxon>Ochrophyta</taxon>
        <taxon>Bacillariophyta</taxon>
        <taxon>Coscinodiscophyceae</taxon>
        <taxon>Thalassiosirophycidae</taxon>
        <taxon>Stephanodiscales</taxon>
        <taxon>Stephanodiscaceae</taxon>
        <taxon>Cyclostephanos</taxon>
    </lineage>
</organism>
<dbReference type="AlphaFoldDB" id="A0ABD3R4R8"/>
<evidence type="ECO:0000313" key="1">
    <source>
        <dbReference type="EMBL" id="KAL3807860.1"/>
    </source>
</evidence>
<evidence type="ECO:0000313" key="2">
    <source>
        <dbReference type="Proteomes" id="UP001530377"/>
    </source>
</evidence>
<accession>A0ABD3R4R8</accession>
<dbReference type="Proteomes" id="UP001530377">
    <property type="component" value="Unassembled WGS sequence"/>
</dbReference>
<sequence length="175" mass="19104">MADDVDGSIEWDSRAFSSSQLVDDDAVDISESSLVVTMDSVPVVVYSVQFLEVDTNFNVINQDSSYVRNVDFVDGTIFNYTSIVARVDDVNGGAIVGGMNLVLRGMNAANEPVRNVFTITYTNDCGVPTFEVGDAIGWVVLSARVTSPVRGQVRHDGIQYPDGAHEWGHRLRRGL</sequence>
<reference evidence="1 2" key="1">
    <citation type="submission" date="2024-10" db="EMBL/GenBank/DDBJ databases">
        <title>Updated reference genomes for cyclostephanoid diatoms.</title>
        <authorList>
            <person name="Roberts W.R."/>
            <person name="Alverson A.J."/>
        </authorList>
    </citation>
    <scope>NUCLEOTIDE SEQUENCE [LARGE SCALE GENOMIC DNA]</scope>
    <source>
        <strain evidence="1 2">AJA228-03</strain>
    </source>
</reference>
<keyword evidence="2" id="KW-1185">Reference proteome</keyword>
<proteinExistence type="predicted"/>
<gene>
    <name evidence="1" type="ORF">ACHAXA_002586</name>
</gene>
<comment type="caution">
    <text evidence="1">The sequence shown here is derived from an EMBL/GenBank/DDBJ whole genome shotgun (WGS) entry which is preliminary data.</text>
</comment>
<name>A0ABD3R4R8_9STRA</name>
<protein>
    <submittedName>
        <fullName evidence="1">Uncharacterized protein</fullName>
    </submittedName>
</protein>
<dbReference type="EMBL" id="JALLPB020000576">
    <property type="protein sequence ID" value="KAL3807860.1"/>
    <property type="molecule type" value="Genomic_DNA"/>
</dbReference>